<accession>A0A2H0BYY8</accession>
<dbReference type="Proteomes" id="UP000231021">
    <property type="component" value="Unassembled WGS sequence"/>
</dbReference>
<reference evidence="1 2" key="1">
    <citation type="submission" date="2017-09" db="EMBL/GenBank/DDBJ databases">
        <title>Depth-based differentiation of microbial function through sediment-hosted aquifers and enrichment of novel symbionts in the deep terrestrial subsurface.</title>
        <authorList>
            <person name="Probst A.J."/>
            <person name="Ladd B."/>
            <person name="Jarett J.K."/>
            <person name="Geller-Mcgrath D.E."/>
            <person name="Sieber C.M."/>
            <person name="Emerson J.B."/>
            <person name="Anantharaman K."/>
            <person name="Thomas B.C."/>
            <person name="Malmstrom R."/>
            <person name="Stieglmeier M."/>
            <person name="Klingl A."/>
            <person name="Woyke T."/>
            <person name="Ryan C.M."/>
            <person name="Banfield J.F."/>
        </authorList>
    </citation>
    <scope>NUCLEOTIDE SEQUENCE [LARGE SCALE GENOMIC DNA]</scope>
    <source>
        <strain evidence="1">CG22_combo_CG10-13_8_21_14_all_35_9</strain>
    </source>
</reference>
<proteinExistence type="predicted"/>
<gene>
    <name evidence="1" type="ORF">COW98_01465</name>
</gene>
<dbReference type="AlphaFoldDB" id="A0A2H0BYY8"/>
<organism evidence="1 2">
    <name type="scientific">Candidatus Roizmanbacteria bacterium CG22_combo_CG10-13_8_21_14_all_35_9</name>
    <dbReference type="NCBI Taxonomy" id="1974861"/>
    <lineage>
        <taxon>Bacteria</taxon>
        <taxon>Candidatus Roizmaniibacteriota</taxon>
    </lineage>
</organism>
<name>A0A2H0BYY8_9BACT</name>
<dbReference type="EMBL" id="PCTB01000031">
    <property type="protein sequence ID" value="PIP62923.1"/>
    <property type="molecule type" value="Genomic_DNA"/>
</dbReference>
<evidence type="ECO:0000313" key="2">
    <source>
        <dbReference type="Proteomes" id="UP000231021"/>
    </source>
</evidence>
<comment type="caution">
    <text evidence="1">The sequence shown here is derived from an EMBL/GenBank/DDBJ whole genome shotgun (WGS) entry which is preliminary data.</text>
</comment>
<sequence>MSPMIKLIARRRFTGSKSFKVRREKKIKQLIKMKKGYFFGKKSLVTKLINKLKKKSKERMVIRLVGGIKKRKIIKISNKKSIATNIIINYNDKL</sequence>
<protein>
    <submittedName>
        <fullName evidence="1">Uncharacterized protein</fullName>
    </submittedName>
</protein>
<evidence type="ECO:0000313" key="1">
    <source>
        <dbReference type="EMBL" id="PIP62923.1"/>
    </source>
</evidence>